<feature type="binding site" evidence="2">
    <location>
        <begin position="113"/>
        <end position="114"/>
    </location>
    <ligand>
        <name>glutathione</name>
        <dbReference type="ChEBI" id="CHEBI:57925"/>
    </ligand>
</feature>
<dbReference type="GeneID" id="54352667"/>
<dbReference type="OrthoDB" id="2309723at2759"/>
<feature type="site" description="Lowers pKa of active site Cys" evidence="3">
    <location>
        <position position="280"/>
    </location>
</feature>
<dbReference type="Proteomes" id="UP000800082">
    <property type="component" value="Unassembled WGS sequence"/>
</dbReference>
<dbReference type="SUPFAM" id="SSF47616">
    <property type="entry name" value="GST C-terminal domain-like"/>
    <property type="match status" value="1"/>
</dbReference>
<dbReference type="InterPro" id="IPR036249">
    <property type="entry name" value="Thioredoxin-like_sf"/>
</dbReference>
<dbReference type="InterPro" id="IPR047047">
    <property type="entry name" value="GST_Omega-like_C"/>
</dbReference>
<evidence type="ECO:0000256" key="2">
    <source>
        <dbReference type="PIRSR" id="PIRSR015753-2"/>
    </source>
</evidence>
<dbReference type="GO" id="GO:0005737">
    <property type="term" value="C:cytoplasm"/>
    <property type="evidence" value="ECO:0007669"/>
    <property type="project" value="TreeGrafter"/>
</dbReference>
<proteinExistence type="predicted"/>
<keyword evidence="6" id="KW-1185">Reference proteome</keyword>
<dbReference type="Pfam" id="PF13410">
    <property type="entry name" value="GST_C_2"/>
    <property type="match status" value="1"/>
</dbReference>
<protein>
    <submittedName>
        <fullName evidence="5">Transferase</fullName>
    </submittedName>
</protein>
<dbReference type="GO" id="GO:0004364">
    <property type="term" value="F:glutathione transferase activity"/>
    <property type="evidence" value="ECO:0007669"/>
    <property type="project" value="InterPro"/>
</dbReference>
<feature type="binding site" evidence="2">
    <location>
        <begin position="95"/>
        <end position="98"/>
    </location>
    <ligand>
        <name>glutathione</name>
        <dbReference type="ChEBI" id="CHEBI:57925"/>
    </ligand>
</feature>
<feature type="active site" description="Proton donor/acceptor" evidence="1">
    <location>
        <position position="168"/>
    </location>
</feature>
<dbReference type="PANTHER" id="PTHR32419">
    <property type="entry name" value="GLUTATHIONYL-HYDROQUINONE REDUCTASE"/>
    <property type="match status" value="1"/>
</dbReference>
<dbReference type="SUPFAM" id="SSF52833">
    <property type="entry name" value="Thioredoxin-like"/>
    <property type="match status" value="1"/>
</dbReference>
<dbReference type="RefSeq" id="XP_033453911.1">
    <property type="nucleotide sequence ID" value="XM_033594999.1"/>
</dbReference>
<keyword evidence="5" id="KW-0808">Transferase</keyword>
<organism evidence="5 6">
    <name type="scientific">Didymella exigua CBS 183.55</name>
    <dbReference type="NCBI Taxonomy" id="1150837"/>
    <lineage>
        <taxon>Eukaryota</taxon>
        <taxon>Fungi</taxon>
        <taxon>Dikarya</taxon>
        <taxon>Ascomycota</taxon>
        <taxon>Pezizomycotina</taxon>
        <taxon>Dothideomycetes</taxon>
        <taxon>Pleosporomycetidae</taxon>
        <taxon>Pleosporales</taxon>
        <taxon>Pleosporineae</taxon>
        <taxon>Didymellaceae</taxon>
        <taxon>Didymella</taxon>
    </lineage>
</organism>
<dbReference type="EMBL" id="ML978957">
    <property type="protein sequence ID" value="KAF1933663.1"/>
    <property type="molecule type" value="Genomic_DNA"/>
</dbReference>
<feature type="binding site" evidence="2">
    <location>
        <position position="62"/>
    </location>
    <ligand>
        <name>glutathione</name>
        <dbReference type="ChEBI" id="CHEBI:57925"/>
    </ligand>
</feature>
<gene>
    <name evidence="5" type="ORF">M421DRAFT_52137</name>
</gene>
<feature type="domain" description="GST C-terminal" evidence="4">
    <location>
        <begin position="145"/>
        <end position="273"/>
    </location>
</feature>
<dbReference type="InterPro" id="IPR016639">
    <property type="entry name" value="GST_Omega/GSH"/>
</dbReference>
<dbReference type="PROSITE" id="PS50405">
    <property type="entry name" value="GST_CTER"/>
    <property type="match status" value="1"/>
</dbReference>
<dbReference type="AlphaFoldDB" id="A0A6A5S1A1"/>
<dbReference type="InterPro" id="IPR010987">
    <property type="entry name" value="Glutathione-S-Trfase_C-like"/>
</dbReference>
<name>A0A6A5S1A1_9PLEO</name>
<dbReference type="SFLD" id="SFLDS00019">
    <property type="entry name" value="Glutathione_Transferase_(cytos"/>
    <property type="match status" value="1"/>
</dbReference>
<feature type="active site" description="Nucleophile" evidence="1">
    <location>
        <position position="29"/>
    </location>
</feature>
<dbReference type="SFLD" id="SFLDG01148">
    <property type="entry name" value="Xi_(cytGST)"/>
    <property type="match status" value="1"/>
</dbReference>
<dbReference type="PANTHER" id="PTHR32419:SF25">
    <property type="entry name" value="GLUTATHIONE S-TRANSFERASE (EUROFUNG)"/>
    <property type="match status" value="1"/>
</dbReference>
<dbReference type="Pfam" id="PF13409">
    <property type="entry name" value="GST_N_2"/>
    <property type="match status" value="1"/>
</dbReference>
<feature type="site" description="Lowers pKa of active site Cys" evidence="3">
    <location>
        <position position="229"/>
    </location>
</feature>
<evidence type="ECO:0000313" key="5">
    <source>
        <dbReference type="EMBL" id="KAF1933663.1"/>
    </source>
</evidence>
<dbReference type="Gene3D" id="1.20.1050.10">
    <property type="match status" value="1"/>
</dbReference>
<dbReference type="SFLD" id="SFLDG01206">
    <property type="entry name" value="Xi.1"/>
    <property type="match status" value="1"/>
</dbReference>
<dbReference type="InterPro" id="IPR040079">
    <property type="entry name" value="Glutathione_S-Trfase"/>
</dbReference>
<dbReference type="Gene3D" id="3.40.30.10">
    <property type="entry name" value="Glutaredoxin"/>
    <property type="match status" value="1"/>
</dbReference>
<evidence type="ECO:0000256" key="3">
    <source>
        <dbReference type="PIRSR" id="PIRSR015753-3"/>
    </source>
</evidence>
<accession>A0A6A5S1A1</accession>
<reference evidence="5" key="1">
    <citation type="journal article" date="2020" name="Stud. Mycol.">
        <title>101 Dothideomycetes genomes: a test case for predicting lifestyles and emergence of pathogens.</title>
        <authorList>
            <person name="Haridas S."/>
            <person name="Albert R."/>
            <person name="Binder M."/>
            <person name="Bloem J."/>
            <person name="Labutti K."/>
            <person name="Salamov A."/>
            <person name="Andreopoulos B."/>
            <person name="Baker S."/>
            <person name="Barry K."/>
            <person name="Bills G."/>
            <person name="Bluhm B."/>
            <person name="Cannon C."/>
            <person name="Castanera R."/>
            <person name="Culley D."/>
            <person name="Daum C."/>
            <person name="Ezra D."/>
            <person name="Gonzalez J."/>
            <person name="Henrissat B."/>
            <person name="Kuo A."/>
            <person name="Liang C."/>
            <person name="Lipzen A."/>
            <person name="Lutzoni F."/>
            <person name="Magnuson J."/>
            <person name="Mondo S."/>
            <person name="Nolan M."/>
            <person name="Ohm R."/>
            <person name="Pangilinan J."/>
            <person name="Park H.-J."/>
            <person name="Ramirez L."/>
            <person name="Alfaro M."/>
            <person name="Sun H."/>
            <person name="Tritt A."/>
            <person name="Yoshinaga Y."/>
            <person name="Zwiers L.-H."/>
            <person name="Turgeon B."/>
            <person name="Goodwin S."/>
            <person name="Spatafora J."/>
            <person name="Crous P."/>
            <person name="Grigoriev I."/>
        </authorList>
    </citation>
    <scope>NUCLEOTIDE SEQUENCE</scope>
    <source>
        <strain evidence="5">CBS 183.55</strain>
    </source>
</reference>
<evidence type="ECO:0000313" key="6">
    <source>
        <dbReference type="Proteomes" id="UP000800082"/>
    </source>
</evidence>
<evidence type="ECO:0000256" key="1">
    <source>
        <dbReference type="PIRSR" id="PIRSR015753-1"/>
    </source>
</evidence>
<dbReference type="PIRSF" id="PIRSF015753">
    <property type="entry name" value="GST"/>
    <property type="match status" value="1"/>
</dbReference>
<evidence type="ECO:0000259" key="4">
    <source>
        <dbReference type="PROSITE" id="PS50405"/>
    </source>
</evidence>
<sequence>MPSRFRSVIPSEHFPAETDRYVLYVNAVCPWAHRAVIVRSLKGLEDVVEMVEVDARDPVHGWYFSGRRGPSCDPRYGIRWLKELYLRADPGYAGRITIPVLWDRQRETIVNNESGDIVRILTRSFDHLLPPARREANKGPAALVPAALAPQIDELNSWVHDTVNNGVYKIGFATSQAAYNEHIAKLFQSLDRLEAHLSQPQHSPYLFGPHVTEADVRLYTTLIRFDVAYYPLFKCNIKMIRMDYPRLHAWLRRLYWDEGPETAGGAFRKSTQFEVIKRGYASVTVGNGVVPAGPLPHVLPL</sequence>
<dbReference type="CDD" id="cd03190">
    <property type="entry name" value="GST_C_Omega_like"/>
    <property type="match status" value="1"/>
</dbReference>
<dbReference type="InterPro" id="IPR036282">
    <property type="entry name" value="Glutathione-S-Trfase_C_sf"/>
</dbReference>
<dbReference type="InterPro" id="IPR004045">
    <property type="entry name" value="Glutathione_S-Trfase_N"/>
</dbReference>